<dbReference type="PROSITE" id="PS51729">
    <property type="entry name" value="GNAT_YJDJ"/>
    <property type="match status" value="1"/>
</dbReference>
<gene>
    <name evidence="2" type="ORF">HPO_14876</name>
</gene>
<dbReference type="STRING" id="1280954.HPO_14876"/>
<comment type="caution">
    <text evidence="2">The sequence shown here is derived from an EMBL/GenBank/DDBJ whole genome shotgun (WGS) entry which is preliminary data.</text>
</comment>
<dbReference type="Pfam" id="PF14542">
    <property type="entry name" value="Acetyltransf_CG"/>
    <property type="match status" value="1"/>
</dbReference>
<dbReference type="eggNOG" id="COG2388">
    <property type="taxonomic scope" value="Bacteria"/>
</dbReference>
<sequence length="92" mass="10064">MSQDITHDAARQRYSLIVDGVEAYLTYERRQPGVRHITHTIVPDAIGGRGLGKKLVTAIMNDIKASGEHVTSACWYASGVIDKTPDWAALKA</sequence>
<evidence type="ECO:0000259" key="1">
    <source>
        <dbReference type="PROSITE" id="PS51729"/>
    </source>
</evidence>
<reference evidence="2 3" key="1">
    <citation type="journal article" date="2014" name="Antonie Van Leeuwenhoek">
        <title>Hyphomonas beringensis sp. nov. and Hyphomonas chukchiensis sp. nov., isolated from surface seawater of the Bering Sea and Chukchi Sea.</title>
        <authorList>
            <person name="Li C."/>
            <person name="Lai Q."/>
            <person name="Li G."/>
            <person name="Dong C."/>
            <person name="Wang J."/>
            <person name="Liao Y."/>
            <person name="Shao Z."/>
        </authorList>
    </citation>
    <scope>NUCLEOTIDE SEQUENCE [LARGE SCALE GENOMIC DNA]</scope>
    <source>
        <strain evidence="2 3">PS728</strain>
    </source>
</reference>
<dbReference type="InterPro" id="IPR031165">
    <property type="entry name" value="GNAT_YJDJ"/>
</dbReference>
<dbReference type="InterPro" id="IPR045057">
    <property type="entry name" value="Gcn5-rel_NAT"/>
</dbReference>
<dbReference type="Proteomes" id="UP000027100">
    <property type="component" value="Unassembled WGS sequence"/>
</dbReference>
<proteinExistence type="predicted"/>
<dbReference type="OrthoDB" id="9800945at2"/>
<dbReference type="RefSeq" id="WP_035600399.1">
    <property type="nucleotide sequence ID" value="NZ_ARYM01000019.1"/>
</dbReference>
<dbReference type="AlphaFoldDB" id="A0A062VG13"/>
<dbReference type="InterPro" id="IPR016181">
    <property type="entry name" value="Acyl_CoA_acyltransferase"/>
</dbReference>
<dbReference type="PANTHER" id="PTHR31435:SF9">
    <property type="entry name" value="PROTEIN NATD1"/>
    <property type="match status" value="1"/>
</dbReference>
<dbReference type="EMBL" id="ARYM01000019">
    <property type="protein sequence ID" value="KCZ97473.1"/>
    <property type="molecule type" value="Genomic_DNA"/>
</dbReference>
<name>A0A062VG13_9PROT</name>
<accession>A0A062VG13</accession>
<dbReference type="PANTHER" id="PTHR31435">
    <property type="entry name" value="PROTEIN NATD1"/>
    <property type="match status" value="1"/>
</dbReference>
<evidence type="ECO:0000313" key="3">
    <source>
        <dbReference type="Proteomes" id="UP000027100"/>
    </source>
</evidence>
<keyword evidence="3" id="KW-1185">Reference proteome</keyword>
<feature type="domain" description="N-acetyltransferase" evidence="1">
    <location>
        <begin position="6"/>
        <end position="92"/>
    </location>
</feature>
<protein>
    <recommendedName>
        <fullName evidence="1">N-acetyltransferase domain-containing protein</fullName>
    </recommendedName>
</protein>
<organism evidence="2 3">
    <name type="scientific">Hyphomonas polymorpha PS728</name>
    <dbReference type="NCBI Taxonomy" id="1280954"/>
    <lineage>
        <taxon>Bacteria</taxon>
        <taxon>Pseudomonadati</taxon>
        <taxon>Pseudomonadota</taxon>
        <taxon>Alphaproteobacteria</taxon>
        <taxon>Hyphomonadales</taxon>
        <taxon>Hyphomonadaceae</taxon>
        <taxon>Hyphomonas</taxon>
    </lineage>
</organism>
<dbReference type="PATRIC" id="fig|1280954.3.peg.3011"/>
<evidence type="ECO:0000313" key="2">
    <source>
        <dbReference type="EMBL" id="KCZ97473.1"/>
    </source>
</evidence>
<dbReference type="Gene3D" id="3.40.630.30">
    <property type="match status" value="1"/>
</dbReference>
<dbReference type="SUPFAM" id="SSF55729">
    <property type="entry name" value="Acyl-CoA N-acyltransferases (Nat)"/>
    <property type="match status" value="1"/>
</dbReference>